<feature type="domain" description="IclR-ED" evidence="5">
    <location>
        <begin position="66"/>
        <end position="243"/>
    </location>
</feature>
<feature type="domain" description="HTH iclR-type" evidence="4">
    <location>
        <begin position="1"/>
        <end position="65"/>
    </location>
</feature>
<evidence type="ECO:0000313" key="6">
    <source>
        <dbReference type="EMBL" id="KIL77377.1"/>
    </source>
</evidence>
<dbReference type="Pfam" id="PF09339">
    <property type="entry name" value="HTH_IclR"/>
    <property type="match status" value="1"/>
</dbReference>
<comment type="caution">
    <text evidence="6">The sequence shown here is derived from an EMBL/GenBank/DDBJ whole genome shotgun (WGS) entry which is preliminary data.</text>
</comment>
<dbReference type="SMART" id="SM00346">
    <property type="entry name" value="HTH_ICLR"/>
    <property type="match status" value="1"/>
</dbReference>
<evidence type="ECO:0000256" key="1">
    <source>
        <dbReference type="ARBA" id="ARBA00023015"/>
    </source>
</evidence>
<dbReference type="Pfam" id="PF01614">
    <property type="entry name" value="IclR_C"/>
    <property type="match status" value="1"/>
</dbReference>
<proteinExistence type="predicted"/>
<sequence length="246" mass="27884">MQSIDRAMHVIQVLVSQSSDSQLSITELSQKCGLPVSSMHRLLKAMSKHGLIRQDEQSKHYGLGNIWLEYGLRMYDRMDYISQIRPELERLMNKVDESVYLSQPIGMESLIIERIDSEKNPIRVYDQLGLRIPMNIGAANKAMLAYMSYQQAKEIIDALLPEPQRPEFWQTLKETRIRGCGISHSERTEGTTSVAAPILNHFGEVHGAVSIGFVSFNLSDDRLDFLIEHVMDTGKRMSAKLGYTGP</sequence>
<dbReference type="InterPro" id="IPR029016">
    <property type="entry name" value="GAF-like_dom_sf"/>
</dbReference>
<dbReference type="PANTHER" id="PTHR30136">
    <property type="entry name" value="HELIX-TURN-HELIX TRANSCRIPTIONAL REGULATOR, ICLR FAMILY"/>
    <property type="match status" value="1"/>
</dbReference>
<keyword evidence="3" id="KW-0804">Transcription</keyword>
<dbReference type="PANTHER" id="PTHR30136:SF24">
    <property type="entry name" value="HTH-TYPE TRANSCRIPTIONAL REPRESSOR ALLR"/>
    <property type="match status" value="1"/>
</dbReference>
<dbReference type="PROSITE" id="PS51078">
    <property type="entry name" value="ICLR_ED"/>
    <property type="match status" value="1"/>
</dbReference>
<keyword evidence="1" id="KW-0805">Transcription regulation</keyword>
<dbReference type="Proteomes" id="UP000031982">
    <property type="component" value="Unassembled WGS sequence"/>
</dbReference>
<evidence type="ECO:0000313" key="7">
    <source>
        <dbReference type="Proteomes" id="UP000031982"/>
    </source>
</evidence>
<organism evidence="6 7">
    <name type="scientific">Bacillus badius</name>
    <dbReference type="NCBI Taxonomy" id="1455"/>
    <lineage>
        <taxon>Bacteria</taxon>
        <taxon>Bacillati</taxon>
        <taxon>Bacillota</taxon>
        <taxon>Bacilli</taxon>
        <taxon>Bacillales</taxon>
        <taxon>Bacillaceae</taxon>
        <taxon>Pseudobacillus</taxon>
    </lineage>
</organism>
<dbReference type="Gene3D" id="3.30.450.40">
    <property type="match status" value="1"/>
</dbReference>
<evidence type="ECO:0000259" key="5">
    <source>
        <dbReference type="PROSITE" id="PS51078"/>
    </source>
</evidence>
<reference evidence="6 7" key="1">
    <citation type="submission" date="2015-01" db="EMBL/GenBank/DDBJ databases">
        <title>Genome Assembly of Bacillus badius MTCC 1458.</title>
        <authorList>
            <person name="Verma A."/>
            <person name="Khatri I."/>
            <person name="Mual P."/>
            <person name="Subramanian S."/>
            <person name="Krishnamurthi S."/>
        </authorList>
    </citation>
    <scope>NUCLEOTIDE SEQUENCE [LARGE SCALE GENOMIC DNA]</scope>
    <source>
        <strain evidence="6 7">MTCC 1458</strain>
    </source>
</reference>
<evidence type="ECO:0000256" key="2">
    <source>
        <dbReference type="ARBA" id="ARBA00023125"/>
    </source>
</evidence>
<evidence type="ECO:0000259" key="4">
    <source>
        <dbReference type="PROSITE" id="PS51077"/>
    </source>
</evidence>
<keyword evidence="7" id="KW-1185">Reference proteome</keyword>
<dbReference type="InterPro" id="IPR050707">
    <property type="entry name" value="HTH_MetabolicPath_Reg"/>
</dbReference>
<dbReference type="InterPro" id="IPR036388">
    <property type="entry name" value="WH-like_DNA-bd_sf"/>
</dbReference>
<dbReference type="Gene3D" id="1.10.10.10">
    <property type="entry name" value="Winged helix-like DNA-binding domain superfamily/Winged helix DNA-binding domain"/>
    <property type="match status" value="1"/>
</dbReference>
<dbReference type="InterPro" id="IPR005471">
    <property type="entry name" value="Tscrpt_reg_IclR_N"/>
</dbReference>
<protein>
    <submittedName>
        <fullName evidence="6">Transcriptional regulator, IclR family</fullName>
    </submittedName>
</protein>
<dbReference type="InterPro" id="IPR014757">
    <property type="entry name" value="Tscrpt_reg_IclR_C"/>
</dbReference>
<dbReference type="RefSeq" id="WP_041101264.1">
    <property type="nucleotide sequence ID" value="NZ_JARTHD010000064.1"/>
</dbReference>
<dbReference type="SUPFAM" id="SSF55781">
    <property type="entry name" value="GAF domain-like"/>
    <property type="match status" value="1"/>
</dbReference>
<dbReference type="InterPro" id="IPR036390">
    <property type="entry name" value="WH_DNA-bd_sf"/>
</dbReference>
<accession>A0ABR5ARI5</accession>
<gene>
    <name evidence="6" type="ORF">SD77_1620</name>
</gene>
<dbReference type="PROSITE" id="PS51077">
    <property type="entry name" value="HTH_ICLR"/>
    <property type="match status" value="1"/>
</dbReference>
<name>A0ABR5ARI5_BACBA</name>
<dbReference type="SUPFAM" id="SSF46785">
    <property type="entry name" value="Winged helix' DNA-binding domain"/>
    <property type="match status" value="1"/>
</dbReference>
<keyword evidence="2" id="KW-0238">DNA-binding</keyword>
<dbReference type="EMBL" id="JXLP01000015">
    <property type="protein sequence ID" value="KIL77377.1"/>
    <property type="molecule type" value="Genomic_DNA"/>
</dbReference>
<evidence type="ECO:0000256" key="3">
    <source>
        <dbReference type="ARBA" id="ARBA00023163"/>
    </source>
</evidence>